<sequence>MTVSTYPLSRSTTSAAVAASRRRIRRLLVFFIIGLVISGLTAFPLVWEVGLLHQYLGEGSSLGGWWPALSAWITRVYHGLAETDARHPFILYGTDWLAFAHLTIAIAFWGPLKDPVRNVWVIEFGMISCLMILPLALVCGPVRGIPFYWQLIDCSFGVVGIIPLWLARREVKRLEALEIPY</sequence>
<evidence type="ECO:0008006" key="3">
    <source>
        <dbReference type="Google" id="ProtNLM"/>
    </source>
</evidence>
<gene>
    <name evidence="2" type="ORF">AVDCRST_MAG56-4342</name>
</gene>
<protein>
    <recommendedName>
        <fullName evidence="3">Cytoplasmic membrane protein</fullName>
    </recommendedName>
</protein>
<feature type="transmembrane region" description="Helical" evidence="1">
    <location>
        <begin position="27"/>
        <end position="47"/>
    </location>
</feature>
<keyword evidence="1" id="KW-0812">Transmembrane</keyword>
<organism evidence="2">
    <name type="scientific">uncultured Cytophagales bacterium</name>
    <dbReference type="NCBI Taxonomy" id="158755"/>
    <lineage>
        <taxon>Bacteria</taxon>
        <taxon>Pseudomonadati</taxon>
        <taxon>Bacteroidota</taxon>
        <taxon>Sphingobacteriia</taxon>
        <taxon>Sphingobacteriales</taxon>
        <taxon>environmental samples</taxon>
    </lineage>
</organism>
<feature type="transmembrane region" description="Helical" evidence="1">
    <location>
        <begin position="147"/>
        <end position="167"/>
    </location>
</feature>
<dbReference type="EMBL" id="CADCTQ010000367">
    <property type="protein sequence ID" value="CAA9288497.1"/>
    <property type="molecule type" value="Genomic_DNA"/>
</dbReference>
<feature type="transmembrane region" description="Helical" evidence="1">
    <location>
        <begin position="121"/>
        <end position="141"/>
    </location>
</feature>
<proteinExistence type="predicted"/>
<keyword evidence="1" id="KW-0472">Membrane</keyword>
<keyword evidence="1" id="KW-1133">Transmembrane helix</keyword>
<feature type="transmembrane region" description="Helical" evidence="1">
    <location>
        <begin position="89"/>
        <end position="109"/>
    </location>
</feature>
<evidence type="ECO:0000256" key="1">
    <source>
        <dbReference type="SAM" id="Phobius"/>
    </source>
</evidence>
<dbReference type="AlphaFoldDB" id="A0A6J4JVI7"/>
<name>A0A6J4JVI7_9SPHI</name>
<evidence type="ECO:0000313" key="2">
    <source>
        <dbReference type="EMBL" id="CAA9288497.1"/>
    </source>
</evidence>
<reference evidence="2" key="1">
    <citation type="submission" date="2020-02" db="EMBL/GenBank/DDBJ databases">
        <authorList>
            <person name="Meier V. D."/>
        </authorList>
    </citation>
    <scope>NUCLEOTIDE SEQUENCE</scope>
    <source>
        <strain evidence="2">AVDCRST_MAG56</strain>
    </source>
</reference>
<accession>A0A6J4JVI7</accession>